<comment type="caution">
    <text evidence="1">The sequence shown here is derived from an EMBL/GenBank/DDBJ whole genome shotgun (WGS) entry which is preliminary data.</text>
</comment>
<dbReference type="AlphaFoldDB" id="A0A9W5F6E1"/>
<dbReference type="EMBL" id="FBVY01000035">
    <property type="protein sequence ID" value="CUW98924.1"/>
    <property type="molecule type" value="Genomic_DNA"/>
</dbReference>
<name>A0A9W5F6E1_9HYPH</name>
<protein>
    <submittedName>
        <fullName evidence="1">Uncharacterized protein</fullName>
    </submittedName>
</protein>
<sequence>MSARSITSFDEQWEDQDLLFTKIAPMAGKPFDTL</sequence>
<evidence type="ECO:0000313" key="2">
    <source>
        <dbReference type="Proteomes" id="UP000191933"/>
    </source>
</evidence>
<dbReference type="Proteomes" id="UP000191933">
    <property type="component" value="Unassembled WGS sequence"/>
</dbReference>
<keyword evidence="2" id="KW-1185">Reference proteome</keyword>
<proteinExistence type="predicted"/>
<organism evidence="1 2">
    <name type="scientific">Agrobacterium genomosp. 2 str. CFBP 5494</name>
    <dbReference type="NCBI Taxonomy" id="1183436"/>
    <lineage>
        <taxon>Bacteria</taxon>
        <taxon>Pseudomonadati</taxon>
        <taxon>Pseudomonadota</taxon>
        <taxon>Alphaproteobacteria</taxon>
        <taxon>Hyphomicrobiales</taxon>
        <taxon>Rhizobiaceae</taxon>
        <taxon>Rhizobium/Agrobacterium group</taxon>
        <taxon>Agrobacterium</taxon>
        <taxon>Agrobacterium tumefaciens complex</taxon>
    </lineage>
</organism>
<reference evidence="1 2" key="1">
    <citation type="submission" date="2016-01" db="EMBL/GenBank/DDBJ databases">
        <authorList>
            <person name="Regsiter A."/>
            <person name="william w."/>
        </authorList>
    </citation>
    <scope>NUCLEOTIDE SEQUENCE [LARGE SCALE GENOMIC DNA]</scope>
    <source>
        <strain evidence="1 2">CFBP 5494</strain>
    </source>
</reference>
<evidence type="ECO:0000313" key="1">
    <source>
        <dbReference type="EMBL" id="CUW98924.1"/>
    </source>
</evidence>
<gene>
    <name evidence="1" type="ORF">AGR2A_Lc60176</name>
</gene>
<accession>A0A9W5F6E1</accession>